<dbReference type="OrthoDB" id="680421at2"/>
<sequence length="225" mass="26172">MEPLSQEHCSFYCDQLHSFINATSPISDESWERLCAIMKFWRVEKGEPLLDYMGVETAVRFLGKGIVKCEDYYNEKSFVYDFRVAPIVLSETVSFLNNTRSHISLETLTECEMIELPRAPFLDLMFKHIDLARFCMIGVVNYLGMMHHRFALMRALDAEQRYKHFLREFPGVVLKAKLEDIASYIGVTQQSLSRIRKNVTWETNEKELEALSNELEVVHGKGIEM</sequence>
<keyword evidence="1" id="KW-0808">Transferase</keyword>
<organism evidence="1 3">
    <name type="scientific">Sunxiuqinia elliptica</name>
    <dbReference type="NCBI Taxonomy" id="655355"/>
    <lineage>
        <taxon>Bacteria</taxon>
        <taxon>Pseudomonadati</taxon>
        <taxon>Bacteroidota</taxon>
        <taxon>Bacteroidia</taxon>
        <taxon>Marinilabiliales</taxon>
        <taxon>Prolixibacteraceae</taxon>
        <taxon>Sunxiuqinia</taxon>
    </lineage>
</organism>
<dbReference type="Proteomes" id="UP000198964">
    <property type="component" value="Unassembled WGS sequence"/>
</dbReference>
<name>A0A1I2BEM2_9BACT</name>
<dbReference type="EMBL" id="SNWI01000005">
    <property type="protein sequence ID" value="TDO01237.1"/>
    <property type="molecule type" value="Genomic_DNA"/>
</dbReference>
<dbReference type="InterPro" id="IPR014710">
    <property type="entry name" value="RmlC-like_jellyroll"/>
</dbReference>
<proteinExistence type="predicted"/>
<keyword evidence="3" id="KW-1185">Reference proteome</keyword>
<dbReference type="STRING" id="655355.SAMN05216283_101391"/>
<dbReference type="GO" id="GO:0016301">
    <property type="term" value="F:kinase activity"/>
    <property type="evidence" value="ECO:0007669"/>
    <property type="project" value="UniProtKB-KW"/>
</dbReference>
<keyword evidence="1" id="KW-0418">Kinase</keyword>
<accession>A0A1I2BEM2</accession>
<dbReference type="EMBL" id="FONW01000001">
    <property type="protein sequence ID" value="SFE54407.1"/>
    <property type="molecule type" value="Genomic_DNA"/>
</dbReference>
<evidence type="ECO:0000313" key="3">
    <source>
        <dbReference type="Proteomes" id="UP000198964"/>
    </source>
</evidence>
<protein>
    <submittedName>
        <fullName evidence="2">CRP-like cAMP-binding protein</fullName>
    </submittedName>
    <submittedName>
        <fullName evidence="1">cAMP-binding domain of CRP or a regulatory subunit of cAMP-dependent protein kinases</fullName>
    </submittedName>
</protein>
<dbReference type="RefSeq" id="WP_133465153.1">
    <property type="nucleotide sequence ID" value="NZ_FONW01000001.1"/>
</dbReference>
<reference evidence="1 3" key="1">
    <citation type="submission" date="2016-10" db="EMBL/GenBank/DDBJ databases">
        <authorList>
            <person name="de Groot N.N."/>
        </authorList>
    </citation>
    <scope>NUCLEOTIDE SEQUENCE [LARGE SCALE GENOMIC DNA]</scope>
    <source>
        <strain evidence="1 3">CGMCC 1.9156</strain>
    </source>
</reference>
<dbReference type="InterPro" id="IPR018490">
    <property type="entry name" value="cNMP-bd_dom_sf"/>
</dbReference>
<dbReference type="SUPFAM" id="SSF51206">
    <property type="entry name" value="cAMP-binding domain-like"/>
    <property type="match status" value="1"/>
</dbReference>
<reference evidence="2 4" key="2">
    <citation type="submission" date="2019-03" db="EMBL/GenBank/DDBJ databases">
        <title>Freshwater and sediment microbial communities from various areas in North America, analyzing microbe dynamics in response to fracking.</title>
        <authorList>
            <person name="Lamendella R."/>
        </authorList>
    </citation>
    <scope>NUCLEOTIDE SEQUENCE [LARGE SCALE GENOMIC DNA]</scope>
    <source>
        <strain evidence="2 4">114D</strain>
    </source>
</reference>
<dbReference type="AlphaFoldDB" id="A0A1I2BEM2"/>
<dbReference type="Gene3D" id="2.60.120.10">
    <property type="entry name" value="Jelly Rolls"/>
    <property type="match status" value="1"/>
</dbReference>
<evidence type="ECO:0000313" key="2">
    <source>
        <dbReference type="EMBL" id="TDO01237.1"/>
    </source>
</evidence>
<evidence type="ECO:0000313" key="4">
    <source>
        <dbReference type="Proteomes" id="UP000294848"/>
    </source>
</evidence>
<dbReference type="Proteomes" id="UP000294848">
    <property type="component" value="Unassembled WGS sequence"/>
</dbReference>
<evidence type="ECO:0000313" key="1">
    <source>
        <dbReference type="EMBL" id="SFE54407.1"/>
    </source>
</evidence>
<gene>
    <name evidence="2" type="ORF">DET52_10592</name>
    <name evidence="1" type="ORF">SAMN05216283_101391</name>
</gene>